<keyword evidence="6" id="KW-0812">Transmembrane</keyword>
<sequence length="431" mass="44456">MVSRFRRRGALRAAIGIGLIAGAAFGAAPAAAAQDVSSGFWYADYYGLNESFTEGAKGDGVTVAVIDGTVYPDLPTLQGVDLQVPTPPVECYADGVRYGPVSDVVSQAAHGSNAVSLVAGTGAGFPGQRGVQGAAPEATVLFYGVGDQPNDVVGFTCDDPEGHPQDYDVALRAAVDAGADIITVQLPLAIDEPAVAEALRKGVIVVVGMPNNDVQDEPNRGPDLYNANGVIAVQSLDSSGNLQPKANPAGNPTTEVAAPGVLMTAQGGQSGESWEQQSLQTGNSNAAPFTAGILAAVWSKYPEATGNQIIQSLLRNTGTEDHAFERTDDRVGYGTVSLRHMLAEDPTQYPDVNPLIVDDRGADAPGEFANPAYEEIFPDSVVPDEPDAPANPLVGPPIVPILIGVVVGVLVLAGITTLIIVLAVRGSRARA</sequence>
<dbReference type="Pfam" id="PF00082">
    <property type="entry name" value="Peptidase_S8"/>
    <property type="match status" value="1"/>
</dbReference>
<dbReference type="SUPFAM" id="SSF52743">
    <property type="entry name" value="Subtilisin-like"/>
    <property type="match status" value="1"/>
</dbReference>
<evidence type="ECO:0000256" key="6">
    <source>
        <dbReference type="SAM" id="Phobius"/>
    </source>
</evidence>
<dbReference type="InterPro" id="IPR006311">
    <property type="entry name" value="TAT_signal"/>
</dbReference>
<feature type="domain" description="Peptidase S8/S53" evidence="8">
    <location>
        <begin position="58"/>
        <end position="334"/>
    </location>
</feature>
<evidence type="ECO:0000256" key="2">
    <source>
        <dbReference type="ARBA" id="ARBA00022670"/>
    </source>
</evidence>
<keyword evidence="6" id="KW-0472">Membrane</keyword>
<evidence type="ECO:0000259" key="8">
    <source>
        <dbReference type="Pfam" id="PF00082"/>
    </source>
</evidence>
<dbReference type="RefSeq" id="WP_129188051.1">
    <property type="nucleotide sequence ID" value="NZ_CP035491.1"/>
</dbReference>
<dbReference type="GO" id="GO:0004252">
    <property type="term" value="F:serine-type endopeptidase activity"/>
    <property type="evidence" value="ECO:0007669"/>
    <property type="project" value="UniProtKB-UniRule"/>
</dbReference>
<feature type="active site" description="Charge relay system" evidence="5">
    <location>
        <position position="67"/>
    </location>
</feature>
<dbReference type="Gene3D" id="3.40.50.200">
    <property type="entry name" value="Peptidase S8/S53 domain"/>
    <property type="match status" value="1"/>
</dbReference>
<feature type="transmembrane region" description="Helical" evidence="6">
    <location>
        <begin position="401"/>
        <end position="424"/>
    </location>
</feature>
<dbReference type="PANTHER" id="PTHR43806:SF11">
    <property type="entry name" value="CEREVISIN-RELATED"/>
    <property type="match status" value="1"/>
</dbReference>
<keyword evidence="6" id="KW-1133">Transmembrane helix</keyword>
<comment type="similarity">
    <text evidence="1 5">Belongs to the peptidase S8 family.</text>
</comment>
<dbReference type="PROSITE" id="PS51892">
    <property type="entry name" value="SUBTILASE"/>
    <property type="match status" value="1"/>
</dbReference>
<organism evidence="9 10">
    <name type="scientific">Agromyces protaetiae</name>
    <dbReference type="NCBI Taxonomy" id="2509455"/>
    <lineage>
        <taxon>Bacteria</taxon>
        <taxon>Bacillati</taxon>
        <taxon>Actinomycetota</taxon>
        <taxon>Actinomycetes</taxon>
        <taxon>Micrococcales</taxon>
        <taxon>Microbacteriaceae</taxon>
        <taxon>Agromyces</taxon>
    </lineage>
</organism>
<evidence type="ECO:0000256" key="3">
    <source>
        <dbReference type="ARBA" id="ARBA00022801"/>
    </source>
</evidence>
<dbReference type="GO" id="GO:0006508">
    <property type="term" value="P:proteolysis"/>
    <property type="evidence" value="ECO:0007669"/>
    <property type="project" value="UniProtKB-KW"/>
</dbReference>
<keyword evidence="10" id="KW-1185">Reference proteome</keyword>
<feature type="active site" description="Charge relay system" evidence="5">
    <location>
        <position position="110"/>
    </location>
</feature>
<dbReference type="KEGG" id="agf:ET445_01095"/>
<dbReference type="PROSITE" id="PS51318">
    <property type="entry name" value="TAT"/>
    <property type="match status" value="1"/>
</dbReference>
<keyword evidence="4 5" id="KW-0720">Serine protease</keyword>
<dbReference type="AlphaFoldDB" id="A0A4P6FEL2"/>
<evidence type="ECO:0000256" key="1">
    <source>
        <dbReference type="ARBA" id="ARBA00011073"/>
    </source>
</evidence>
<dbReference type="PRINTS" id="PR00723">
    <property type="entry name" value="SUBTILISIN"/>
</dbReference>
<keyword evidence="7" id="KW-0732">Signal</keyword>
<dbReference type="PANTHER" id="PTHR43806">
    <property type="entry name" value="PEPTIDASE S8"/>
    <property type="match status" value="1"/>
</dbReference>
<reference evidence="9 10" key="1">
    <citation type="submission" date="2019-01" db="EMBL/GenBank/DDBJ databases">
        <title>Genome sequencing of strain FW100M-8.</title>
        <authorList>
            <person name="Heo J."/>
            <person name="Kim S.-J."/>
            <person name="Kim J.-S."/>
            <person name="Hong S.-B."/>
            <person name="Kwon S.-W."/>
        </authorList>
    </citation>
    <scope>NUCLEOTIDE SEQUENCE [LARGE SCALE GENOMIC DNA]</scope>
    <source>
        <strain evidence="9 10">FW100M-8</strain>
    </source>
</reference>
<dbReference type="OrthoDB" id="3644449at2"/>
<gene>
    <name evidence="9" type="ORF">ET445_01095</name>
</gene>
<feature type="active site" description="Charge relay system" evidence="5">
    <location>
        <position position="284"/>
    </location>
</feature>
<dbReference type="CDD" id="cd00306">
    <property type="entry name" value="Peptidases_S8_S53"/>
    <property type="match status" value="1"/>
</dbReference>
<evidence type="ECO:0000256" key="4">
    <source>
        <dbReference type="ARBA" id="ARBA00022825"/>
    </source>
</evidence>
<keyword evidence="2 5" id="KW-0645">Protease</keyword>
<dbReference type="Proteomes" id="UP000291259">
    <property type="component" value="Chromosome"/>
</dbReference>
<proteinExistence type="inferred from homology"/>
<protein>
    <submittedName>
        <fullName evidence="9">Peptidase S8</fullName>
    </submittedName>
</protein>
<feature type="signal peptide" evidence="7">
    <location>
        <begin position="1"/>
        <end position="26"/>
    </location>
</feature>
<dbReference type="InterPro" id="IPR000209">
    <property type="entry name" value="Peptidase_S8/S53_dom"/>
</dbReference>
<accession>A0A4P6FEL2</accession>
<evidence type="ECO:0000256" key="7">
    <source>
        <dbReference type="SAM" id="SignalP"/>
    </source>
</evidence>
<dbReference type="EMBL" id="CP035491">
    <property type="protein sequence ID" value="QAY72137.1"/>
    <property type="molecule type" value="Genomic_DNA"/>
</dbReference>
<evidence type="ECO:0000256" key="5">
    <source>
        <dbReference type="PROSITE-ProRule" id="PRU01240"/>
    </source>
</evidence>
<evidence type="ECO:0000313" key="9">
    <source>
        <dbReference type="EMBL" id="QAY72137.1"/>
    </source>
</evidence>
<dbReference type="InterPro" id="IPR015500">
    <property type="entry name" value="Peptidase_S8_subtilisin-rel"/>
</dbReference>
<keyword evidence="3 5" id="KW-0378">Hydrolase</keyword>
<feature type="chain" id="PRO_5038601203" evidence="7">
    <location>
        <begin position="27"/>
        <end position="431"/>
    </location>
</feature>
<name>A0A4P6FEL2_9MICO</name>
<evidence type="ECO:0000313" key="10">
    <source>
        <dbReference type="Proteomes" id="UP000291259"/>
    </source>
</evidence>
<dbReference type="InterPro" id="IPR036852">
    <property type="entry name" value="Peptidase_S8/S53_dom_sf"/>
</dbReference>
<dbReference type="InterPro" id="IPR050131">
    <property type="entry name" value="Peptidase_S8_subtilisin-like"/>
</dbReference>